<evidence type="ECO:0000256" key="2">
    <source>
        <dbReference type="SAM" id="MobiDB-lite"/>
    </source>
</evidence>
<feature type="coiled-coil region" evidence="1">
    <location>
        <begin position="153"/>
        <end position="214"/>
    </location>
</feature>
<dbReference type="InterPro" id="IPR029600">
    <property type="entry name" value="IFT81"/>
</dbReference>
<feature type="non-terminal residue" evidence="3">
    <location>
        <position position="1"/>
    </location>
</feature>
<sequence length="615" mass="67984">RTTRGTWTASPPASGCNSSDNASRPWEATLVPPRTSQTSPRKTPLRKSSSSPTCTGVRWSPAADDKDLAGLSDSLCGGSGPVFLDLLHWILSNASLLTTRVYLSRYLSPVRLPPEFENDATHELLETLAEYQAEFRDAHASHEEAKAGEDVPLSTVQGEIVSMEAEVKQLSERLARERSKLEKRPSRDKGGELLLAASREMREAQDKEAELEGRLFEEDHRRRSADGKMKRVGQMRNAGSAMQTRNPDTPRSTGPHWQKLDASRETERFKVDDDALVAGDAVDHLAEVAAGLEDEISKKKSDLERTGVEVSDSISRLQRTAGDALASLKSARADVDRMRAHAEYFRSSIKSLQASIDEQDSRAPGLPNLPNSGGMDGAPNLAELQGRLDGHLVDYCQAKDAIASVRRELRDLEEEEEAARRGHSETLLVAAENEGRKRDIEAYLEMNETLRRISADTALSNKSKQGKLEQVNAIVERIVAFQNGERRATLGSKIDSLKESRKRLEEAEARRSDVRNKQADCETEPIVVLEEKVSSLQRRWLGKERKAAAVCDGSLRIAPVVDEDDLREMYEFVPSLPHDSSACGAHGDGRHQRTQFEKLKDLLEIKAAAVGVLTS</sequence>
<feature type="compositionally biased region" description="Polar residues" evidence="2">
    <location>
        <begin position="34"/>
        <end position="54"/>
    </location>
</feature>
<keyword evidence="4" id="KW-1185">Reference proteome</keyword>
<dbReference type="AlphaFoldDB" id="K0S256"/>
<proteinExistence type="predicted"/>
<feature type="compositionally biased region" description="Polar residues" evidence="2">
    <location>
        <begin position="1"/>
        <end position="22"/>
    </location>
</feature>
<evidence type="ECO:0000313" key="4">
    <source>
        <dbReference type="Proteomes" id="UP000266841"/>
    </source>
</evidence>
<dbReference type="Gene3D" id="1.10.418.70">
    <property type="entry name" value="Intraflagellar transport protein 81, N-terminal domain"/>
    <property type="match status" value="1"/>
</dbReference>
<protein>
    <recommendedName>
        <fullName evidence="5">IFT81 calponin homology domain-containing protein</fullName>
    </recommendedName>
</protein>
<dbReference type="PANTHER" id="PTHR15614:SF2">
    <property type="entry name" value="INTRAFLAGELLAR TRANSPORT PROTEIN 81 HOMOLOG"/>
    <property type="match status" value="1"/>
</dbReference>
<dbReference type="Proteomes" id="UP000266841">
    <property type="component" value="Unassembled WGS sequence"/>
</dbReference>
<dbReference type="PANTHER" id="PTHR15614">
    <property type="entry name" value="INTRAFLAGELLAR TRANSPORT PROTEIN 81 HOMOLOG"/>
    <property type="match status" value="1"/>
</dbReference>
<evidence type="ECO:0000313" key="3">
    <source>
        <dbReference type="EMBL" id="EJK59300.1"/>
    </source>
</evidence>
<dbReference type="OrthoDB" id="276029at2759"/>
<feature type="coiled-coil region" evidence="1">
    <location>
        <begin position="487"/>
        <end position="524"/>
    </location>
</feature>
<dbReference type="GO" id="GO:0060271">
    <property type="term" value="P:cilium assembly"/>
    <property type="evidence" value="ECO:0007669"/>
    <property type="project" value="InterPro"/>
</dbReference>
<keyword evidence="1" id="KW-0175">Coiled coil</keyword>
<evidence type="ECO:0008006" key="5">
    <source>
        <dbReference type="Google" id="ProtNLM"/>
    </source>
</evidence>
<dbReference type="GO" id="GO:0042073">
    <property type="term" value="P:intraciliary transport"/>
    <property type="evidence" value="ECO:0007669"/>
    <property type="project" value="InterPro"/>
</dbReference>
<feature type="region of interest" description="Disordered" evidence="2">
    <location>
        <begin position="221"/>
        <end position="257"/>
    </location>
</feature>
<gene>
    <name evidence="3" type="ORF">THAOC_20496</name>
</gene>
<dbReference type="GO" id="GO:0015631">
    <property type="term" value="F:tubulin binding"/>
    <property type="evidence" value="ECO:0007669"/>
    <property type="project" value="InterPro"/>
</dbReference>
<reference evidence="3 4" key="1">
    <citation type="journal article" date="2012" name="Genome Biol.">
        <title>Genome and low-iron response of an oceanic diatom adapted to chronic iron limitation.</title>
        <authorList>
            <person name="Lommer M."/>
            <person name="Specht M."/>
            <person name="Roy A.S."/>
            <person name="Kraemer L."/>
            <person name="Andreson R."/>
            <person name="Gutowska M.A."/>
            <person name="Wolf J."/>
            <person name="Bergner S.V."/>
            <person name="Schilhabel M.B."/>
            <person name="Klostermeier U.C."/>
            <person name="Beiko R.G."/>
            <person name="Rosenstiel P."/>
            <person name="Hippler M."/>
            <person name="Laroche J."/>
        </authorList>
    </citation>
    <scope>NUCLEOTIDE SEQUENCE [LARGE SCALE GENOMIC DNA]</scope>
    <source>
        <strain evidence="3 4">CCMP1005</strain>
    </source>
</reference>
<feature type="region of interest" description="Disordered" evidence="2">
    <location>
        <begin position="1"/>
        <end position="59"/>
    </location>
</feature>
<feature type="region of interest" description="Disordered" evidence="2">
    <location>
        <begin position="356"/>
        <end position="377"/>
    </location>
</feature>
<organism evidence="3 4">
    <name type="scientific">Thalassiosira oceanica</name>
    <name type="common">Marine diatom</name>
    <dbReference type="NCBI Taxonomy" id="159749"/>
    <lineage>
        <taxon>Eukaryota</taxon>
        <taxon>Sar</taxon>
        <taxon>Stramenopiles</taxon>
        <taxon>Ochrophyta</taxon>
        <taxon>Bacillariophyta</taxon>
        <taxon>Coscinodiscophyceae</taxon>
        <taxon>Thalassiosirophycidae</taxon>
        <taxon>Thalassiosirales</taxon>
        <taxon>Thalassiosiraceae</taxon>
        <taxon>Thalassiosira</taxon>
    </lineage>
</organism>
<dbReference type="GO" id="GO:0030992">
    <property type="term" value="C:intraciliary transport particle B"/>
    <property type="evidence" value="ECO:0007669"/>
    <property type="project" value="InterPro"/>
</dbReference>
<accession>K0S256</accession>
<feature type="compositionally biased region" description="Polar residues" evidence="2">
    <location>
        <begin position="240"/>
        <end position="252"/>
    </location>
</feature>
<comment type="caution">
    <text evidence="3">The sequence shown here is derived from an EMBL/GenBank/DDBJ whole genome shotgun (WGS) entry which is preliminary data.</text>
</comment>
<dbReference type="InterPro" id="IPR043016">
    <property type="entry name" value="IFT81_N_sf"/>
</dbReference>
<dbReference type="GO" id="GO:0036064">
    <property type="term" value="C:ciliary basal body"/>
    <property type="evidence" value="ECO:0007669"/>
    <property type="project" value="TreeGrafter"/>
</dbReference>
<dbReference type="EMBL" id="AGNL01023152">
    <property type="protein sequence ID" value="EJK59300.1"/>
    <property type="molecule type" value="Genomic_DNA"/>
</dbReference>
<name>K0S256_THAOC</name>
<evidence type="ECO:0000256" key="1">
    <source>
        <dbReference type="SAM" id="Coils"/>
    </source>
</evidence>